<dbReference type="EC" id="3.6.1.-" evidence="4"/>
<evidence type="ECO:0000256" key="1">
    <source>
        <dbReference type="ARBA" id="ARBA00001936"/>
    </source>
</evidence>
<dbReference type="SUPFAM" id="SSF55811">
    <property type="entry name" value="Nudix"/>
    <property type="match status" value="1"/>
</dbReference>
<dbReference type="PRINTS" id="PR00502">
    <property type="entry name" value="NUDIXFAMILY"/>
</dbReference>
<comment type="cofactor">
    <cofactor evidence="1">
        <name>Mn(2+)</name>
        <dbReference type="ChEBI" id="CHEBI:29035"/>
    </cofactor>
</comment>
<comment type="function">
    <text evidence="4">Accelerates the degradation of transcripts by removing pyrophosphate from the 5'-end of triphosphorylated RNA, leading to a more labile monophosphorylated state that can stimulate subsequent ribonuclease cleavage.</text>
</comment>
<dbReference type="CDD" id="cd03671">
    <property type="entry name" value="NUDIX_Ap4A_hydrolase_plant_like"/>
    <property type="match status" value="1"/>
</dbReference>
<dbReference type="InterPro" id="IPR022927">
    <property type="entry name" value="RppH"/>
</dbReference>
<keyword evidence="7" id="KW-1185">Reference proteome</keyword>
<dbReference type="PROSITE" id="PS51462">
    <property type="entry name" value="NUDIX"/>
    <property type="match status" value="1"/>
</dbReference>
<evidence type="ECO:0000259" key="5">
    <source>
        <dbReference type="PROSITE" id="PS51462"/>
    </source>
</evidence>
<dbReference type="Pfam" id="PF00293">
    <property type="entry name" value="NUDIX"/>
    <property type="match status" value="1"/>
</dbReference>
<dbReference type="InterPro" id="IPR020476">
    <property type="entry name" value="Nudix_hydrolase"/>
</dbReference>
<evidence type="ECO:0000256" key="2">
    <source>
        <dbReference type="ARBA" id="ARBA00001946"/>
    </source>
</evidence>
<protein>
    <recommendedName>
        <fullName evidence="4">RNA pyrophosphohydrolase</fullName>
        <ecNumber evidence="4">3.6.1.-</ecNumber>
    </recommendedName>
    <alternativeName>
        <fullName evidence="4">(Di)nucleoside polyphosphate hydrolase</fullName>
    </alternativeName>
</protein>
<comment type="similarity">
    <text evidence="4">Belongs to the Nudix hydrolase family. RppH subfamily.</text>
</comment>
<dbReference type="PROSITE" id="PS00893">
    <property type="entry name" value="NUDIX_BOX"/>
    <property type="match status" value="1"/>
</dbReference>
<dbReference type="InterPro" id="IPR020084">
    <property type="entry name" value="NUDIX_hydrolase_CS"/>
</dbReference>
<proteinExistence type="inferred from homology"/>
<sequence>MADASALPYRRNVGAVIFASSGRIFVARRTDMPGAGGGPDEGVWQCPQGGIDDGEQPDVAVLREVQEETGMTSLTRLGEYPDWLSYDLPDHLIGKALGGRFRGQTQKWFALRFTSDESEIRLDLQAHQEFDAWKWIELAELPRLNVGFKKPVYEKLAVAFARFG</sequence>
<evidence type="ECO:0000313" key="7">
    <source>
        <dbReference type="Proteomes" id="UP000321746"/>
    </source>
</evidence>
<dbReference type="GO" id="GO:0006753">
    <property type="term" value="P:nucleoside phosphate metabolic process"/>
    <property type="evidence" value="ECO:0007669"/>
    <property type="project" value="TreeGrafter"/>
</dbReference>
<dbReference type="PANTHER" id="PTHR11839:SF22">
    <property type="entry name" value="NUDIX HYDROLASE 26, CHLOROPLASTIC"/>
    <property type="match status" value="1"/>
</dbReference>
<evidence type="ECO:0000313" key="6">
    <source>
        <dbReference type="EMBL" id="GEN63595.1"/>
    </source>
</evidence>
<dbReference type="OrthoDB" id="9816040at2"/>
<dbReference type="AlphaFoldDB" id="A0A511XKX1"/>
<name>A0A511XKX1_9PROT</name>
<comment type="caution">
    <text evidence="6">The sequence shown here is derived from an EMBL/GenBank/DDBJ whole genome shotgun (WGS) entry which is preliminary data.</text>
</comment>
<comment type="cofactor">
    <cofactor evidence="2">
        <name>Mg(2+)</name>
        <dbReference type="ChEBI" id="CHEBI:18420"/>
    </cofactor>
</comment>
<dbReference type="NCBIfam" id="NF001938">
    <property type="entry name" value="PRK00714.1-5"/>
    <property type="match status" value="1"/>
</dbReference>
<evidence type="ECO:0000256" key="3">
    <source>
        <dbReference type="ARBA" id="ARBA00022801"/>
    </source>
</evidence>
<dbReference type="PANTHER" id="PTHR11839">
    <property type="entry name" value="UDP/ADP-SUGAR PYROPHOSPHATASE"/>
    <property type="match status" value="1"/>
</dbReference>
<comment type="cofactor">
    <cofactor evidence="4">
        <name>a divalent metal cation</name>
        <dbReference type="ChEBI" id="CHEBI:60240"/>
    </cofactor>
</comment>
<keyword evidence="3 4" id="KW-0378">Hydrolase</keyword>
<dbReference type="EMBL" id="BJYG01000022">
    <property type="protein sequence ID" value="GEN63595.1"/>
    <property type="molecule type" value="Genomic_DNA"/>
</dbReference>
<dbReference type="Proteomes" id="UP000321746">
    <property type="component" value="Unassembled WGS sequence"/>
</dbReference>
<dbReference type="GO" id="GO:0008893">
    <property type="term" value="F:guanosine-3',5'-bis(diphosphate) 3'-diphosphatase activity"/>
    <property type="evidence" value="ECO:0007669"/>
    <property type="project" value="TreeGrafter"/>
</dbReference>
<evidence type="ECO:0000256" key="4">
    <source>
        <dbReference type="HAMAP-Rule" id="MF_00298"/>
    </source>
</evidence>
<dbReference type="GO" id="GO:0034432">
    <property type="term" value="F:bis(5'-adenosyl)-pentaphosphatase activity"/>
    <property type="evidence" value="ECO:0007669"/>
    <property type="project" value="TreeGrafter"/>
</dbReference>
<dbReference type="RefSeq" id="WP_146888418.1">
    <property type="nucleotide sequence ID" value="NZ_BJYG01000022.1"/>
</dbReference>
<dbReference type="HAMAP" id="MF_00298">
    <property type="entry name" value="Nudix_RppH"/>
    <property type="match status" value="1"/>
</dbReference>
<feature type="short sequence motif" description="Nudix box" evidence="4">
    <location>
        <begin position="49"/>
        <end position="70"/>
    </location>
</feature>
<gene>
    <name evidence="4 6" type="primary">rppH</name>
    <name evidence="4" type="synonym">nudH</name>
    <name evidence="6" type="ORF">AOE01nite_18190</name>
</gene>
<organism evidence="6 7">
    <name type="scientific">Acetobacter oeni</name>
    <dbReference type="NCBI Taxonomy" id="304077"/>
    <lineage>
        <taxon>Bacteria</taxon>
        <taxon>Pseudomonadati</taxon>
        <taxon>Pseudomonadota</taxon>
        <taxon>Alphaproteobacteria</taxon>
        <taxon>Acetobacterales</taxon>
        <taxon>Acetobacteraceae</taxon>
        <taxon>Acetobacter</taxon>
    </lineage>
</organism>
<dbReference type="Gene3D" id="3.90.79.10">
    <property type="entry name" value="Nucleoside Triphosphate Pyrophosphohydrolase"/>
    <property type="match status" value="1"/>
</dbReference>
<feature type="domain" description="Nudix hydrolase" evidence="5">
    <location>
        <begin position="8"/>
        <end position="158"/>
    </location>
</feature>
<accession>A0A511XKX1</accession>
<dbReference type="GO" id="GO:0019693">
    <property type="term" value="P:ribose phosphate metabolic process"/>
    <property type="evidence" value="ECO:0007669"/>
    <property type="project" value="TreeGrafter"/>
</dbReference>
<reference evidence="6 7" key="1">
    <citation type="submission" date="2019-07" db="EMBL/GenBank/DDBJ databases">
        <title>Whole genome shotgun sequence of Acetobacter oeni NBRC 105207.</title>
        <authorList>
            <person name="Hosoyama A."/>
            <person name="Uohara A."/>
            <person name="Ohji S."/>
            <person name="Ichikawa N."/>
        </authorList>
    </citation>
    <scope>NUCLEOTIDE SEQUENCE [LARGE SCALE GENOMIC DNA]</scope>
    <source>
        <strain evidence="6 7">NBRC 105207</strain>
    </source>
</reference>
<dbReference type="InterPro" id="IPR000086">
    <property type="entry name" value="NUDIX_hydrolase_dom"/>
</dbReference>
<dbReference type="InterPro" id="IPR015797">
    <property type="entry name" value="NUDIX_hydrolase-like_dom_sf"/>
</dbReference>